<reference evidence="1" key="1">
    <citation type="journal article" date="2020" name="mSystems">
        <title>Genome- and Community-Level Interaction Insights into Carbon Utilization and Element Cycling Functions of Hydrothermarchaeota in Hydrothermal Sediment.</title>
        <authorList>
            <person name="Zhou Z."/>
            <person name="Liu Y."/>
            <person name="Xu W."/>
            <person name="Pan J."/>
            <person name="Luo Z.H."/>
            <person name="Li M."/>
        </authorList>
    </citation>
    <scope>NUCLEOTIDE SEQUENCE [LARGE SCALE GENOMIC DNA]</scope>
    <source>
        <strain evidence="1">SpSt-897</strain>
    </source>
</reference>
<evidence type="ECO:0008006" key="2">
    <source>
        <dbReference type="Google" id="ProtNLM"/>
    </source>
</evidence>
<protein>
    <recommendedName>
        <fullName evidence="2">Response regulatory domain-containing protein</fullName>
    </recommendedName>
</protein>
<dbReference type="AlphaFoldDB" id="A0A7C3Z2W1"/>
<comment type="caution">
    <text evidence="1">The sequence shown here is derived from an EMBL/GenBank/DDBJ whole genome shotgun (WGS) entry which is preliminary data.</text>
</comment>
<organism evidence="1">
    <name type="scientific">Desulfobacca acetoxidans</name>
    <dbReference type="NCBI Taxonomy" id="60893"/>
    <lineage>
        <taxon>Bacteria</taxon>
        <taxon>Pseudomonadati</taxon>
        <taxon>Thermodesulfobacteriota</taxon>
        <taxon>Desulfobaccia</taxon>
        <taxon>Desulfobaccales</taxon>
        <taxon>Desulfobaccaceae</taxon>
        <taxon>Desulfobacca</taxon>
    </lineage>
</organism>
<sequence>MVLKDFWEGYPDETDMADMEEAGLGEMSAVDLVLYYSEEVARRGRKIQEVLENDLPDVRLEVFTDFDELAAGLQRPEVNPAAVVLVVGSREELDEFLELRPILENTPVVLVLPDHTEATLALAEELNPHYIKPPGEDYVELASILDELLEERRVAAALGEPVAPDHSI</sequence>
<proteinExistence type="predicted"/>
<name>A0A7C3Z2W1_9BACT</name>
<gene>
    <name evidence="1" type="ORF">ENW96_06820</name>
</gene>
<evidence type="ECO:0000313" key="1">
    <source>
        <dbReference type="EMBL" id="HGF34088.1"/>
    </source>
</evidence>
<dbReference type="EMBL" id="DTMF01000172">
    <property type="protein sequence ID" value="HGF34088.1"/>
    <property type="molecule type" value="Genomic_DNA"/>
</dbReference>
<accession>A0A7C3Z2W1</accession>